<comment type="catalytic activity">
    <reaction evidence="3">
        <text>adenosine + phosphate = alpha-D-ribose 1-phosphate + adenine</text>
        <dbReference type="Rhea" id="RHEA:27642"/>
        <dbReference type="ChEBI" id="CHEBI:16335"/>
        <dbReference type="ChEBI" id="CHEBI:16708"/>
        <dbReference type="ChEBI" id="CHEBI:43474"/>
        <dbReference type="ChEBI" id="CHEBI:57720"/>
        <dbReference type="EC" id="2.4.2.1"/>
    </reaction>
</comment>
<comment type="function">
    <text evidence="3">Catalyzes the phosphorolysis of diverse nucleosides, yielding D-ribose 1-phosphate and the respective free bases. Can use uridine, adenosine, guanosine, cytidine, thymidine, inosine and xanthosine as substrates. Also catalyzes the reverse reactions.</text>
</comment>
<evidence type="ECO:0000256" key="1">
    <source>
        <dbReference type="ARBA" id="ARBA00022676"/>
    </source>
</evidence>
<dbReference type="EC" id="2.4.2.1" evidence="3"/>
<comment type="catalytic activity">
    <reaction evidence="3">
        <text>a purine D-ribonucleoside + phosphate = a purine nucleobase + alpha-D-ribose 1-phosphate</text>
        <dbReference type="Rhea" id="RHEA:19805"/>
        <dbReference type="ChEBI" id="CHEBI:26386"/>
        <dbReference type="ChEBI" id="CHEBI:43474"/>
        <dbReference type="ChEBI" id="CHEBI:57720"/>
        <dbReference type="ChEBI" id="CHEBI:142355"/>
        <dbReference type="EC" id="2.4.2.1"/>
    </reaction>
</comment>
<dbReference type="Pfam" id="PF06865">
    <property type="entry name" value="Ppnp"/>
    <property type="match status" value="1"/>
</dbReference>
<sequence length="103" mass="11437">MSEFKNATVSKLGNVYFDGKCISHNVTLEDGMKKSIGVILPSSLRFNTGTPEVMELLKGKCKVKFAGTDDWKDYAEGESFSVDGDSTFDIKTVEELHYVCHYG</sequence>
<comment type="catalytic activity">
    <reaction evidence="3">
        <text>uridine + phosphate = alpha-D-ribose 1-phosphate + uracil</text>
        <dbReference type="Rhea" id="RHEA:24388"/>
        <dbReference type="ChEBI" id="CHEBI:16704"/>
        <dbReference type="ChEBI" id="CHEBI:17568"/>
        <dbReference type="ChEBI" id="CHEBI:43474"/>
        <dbReference type="ChEBI" id="CHEBI:57720"/>
        <dbReference type="EC" id="2.4.2.2"/>
    </reaction>
</comment>
<dbReference type="CDD" id="cd20296">
    <property type="entry name" value="cupin_PpnP-like"/>
    <property type="match status" value="1"/>
</dbReference>
<keyword evidence="2 3" id="KW-0808">Transferase</keyword>
<dbReference type="Gene3D" id="2.60.120.10">
    <property type="entry name" value="Jelly Rolls"/>
    <property type="match status" value="1"/>
</dbReference>
<name>A0A6S6TNI3_9GAMM</name>
<dbReference type="GO" id="GO:0005829">
    <property type="term" value="C:cytosol"/>
    <property type="evidence" value="ECO:0007669"/>
    <property type="project" value="TreeGrafter"/>
</dbReference>
<evidence type="ECO:0000256" key="2">
    <source>
        <dbReference type="ARBA" id="ARBA00022679"/>
    </source>
</evidence>
<dbReference type="EC" id="2.4.2.2" evidence="3"/>
<evidence type="ECO:0000313" key="4">
    <source>
        <dbReference type="EMBL" id="CAA6816449.1"/>
    </source>
</evidence>
<reference evidence="4" key="1">
    <citation type="submission" date="2020-01" db="EMBL/GenBank/DDBJ databases">
        <authorList>
            <person name="Meier V. D."/>
            <person name="Meier V D."/>
        </authorList>
    </citation>
    <scope>NUCLEOTIDE SEQUENCE</scope>
    <source>
        <strain evidence="4">HLG_WM_MAG_07</strain>
    </source>
</reference>
<comment type="catalytic activity">
    <reaction evidence="3">
        <text>cytidine + phosphate = cytosine + alpha-D-ribose 1-phosphate</text>
        <dbReference type="Rhea" id="RHEA:52540"/>
        <dbReference type="ChEBI" id="CHEBI:16040"/>
        <dbReference type="ChEBI" id="CHEBI:17562"/>
        <dbReference type="ChEBI" id="CHEBI:43474"/>
        <dbReference type="ChEBI" id="CHEBI:57720"/>
        <dbReference type="EC" id="2.4.2.2"/>
    </reaction>
</comment>
<dbReference type="GO" id="GO:0004731">
    <property type="term" value="F:purine-nucleoside phosphorylase activity"/>
    <property type="evidence" value="ECO:0007669"/>
    <property type="project" value="UniProtKB-UniRule"/>
</dbReference>
<comment type="catalytic activity">
    <reaction evidence="3">
        <text>inosine + phosphate = alpha-D-ribose 1-phosphate + hypoxanthine</text>
        <dbReference type="Rhea" id="RHEA:27646"/>
        <dbReference type="ChEBI" id="CHEBI:17368"/>
        <dbReference type="ChEBI" id="CHEBI:17596"/>
        <dbReference type="ChEBI" id="CHEBI:43474"/>
        <dbReference type="ChEBI" id="CHEBI:57720"/>
        <dbReference type="EC" id="2.4.2.1"/>
    </reaction>
</comment>
<comment type="similarity">
    <text evidence="3">Belongs to the nucleoside phosphorylase PpnP family.</text>
</comment>
<dbReference type="GO" id="GO:0016154">
    <property type="term" value="F:pyrimidine-nucleoside phosphorylase activity"/>
    <property type="evidence" value="ECO:0007669"/>
    <property type="project" value="UniProtKB-UniRule"/>
</dbReference>
<dbReference type="EMBL" id="CACVAY010000076">
    <property type="protein sequence ID" value="CAA6816449.1"/>
    <property type="molecule type" value="Genomic_DNA"/>
</dbReference>
<dbReference type="PANTHER" id="PTHR36540">
    <property type="entry name" value="PYRIMIDINE/PURINE NUCLEOSIDE PHOSPHORYLASE"/>
    <property type="match status" value="1"/>
</dbReference>
<dbReference type="PANTHER" id="PTHR36540:SF1">
    <property type="entry name" value="PYRIMIDINE_PURINE NUCLEOSIDE PHOSPHORYLASE"/>
    <property type="match status" value="1"/>
</dbReference>
<proteinExistence type="inferred from homology"/>
<accession>A0A6S6TNI3</accession>
<comment type="catalytic activity">
    <reaction evidence="3">
        <text>xanthosine + phosphate = alpha-D-ribose 1-phosphate + xanthine</text>
        <dbReference type="Rhea" id="RHEA:27638"/>
        <dbReference type="ChEBI" id="CHEBI:17712"/>
        <dbReference type="ChEBI" id="CHEBI:18107"/>
        <dbReference type="ChEBI" id="CHEBI:43474"/>
        <dbReference type="ChEBI" id="CHEBI:57720"/>
        <dbReference type="EC" id="2.4.2.1"/>
    </reaction>
</comment>
<keyword evidence="1 3" id="KW-0328">Glycosyltransferase</keyword>
<organism evidence="4">
    <name type="scientific">uncultured Thiotrichaceae bacterium</name>
    <dbReference type="NCBI Taxonomy" id="298394"/>
    <lineage>
        <taxon>Bacteria</taxon>
        <taxon>Pseudomonadati</taxon>
        <taxon>Pseudomonadota</taxon>
        <taxon>Gammaproteobacteria</taxon>
        <taxon>Thiotrichales</taxon>
        <taxon>Thiotrichaceae</taxon>
        <taxon>environmental samples</taxon>
    </lineage>
</organism>
<evidence type="ECO:0000256" key="3">
    <source>
        <dbReference type="HAMAP-Rule" id="MF_01537"/>
    </source>
</evidence>
<dbReference type="HAMAP" id="MF_01537">
    <property type="entry name" value="Nucleos_phosphorylase_PpnP"/>
    <property type="match status" value="1"/>
</dbReference>
<dbReference type="SUPFAM" id="SSF51182">
    <property type="entry name" value="RmlC-like cupins"/>
    <property type="match status" value="1"/>
</dbReference>
<dbReference type="InterPro" id="IPR014710">
    <property type="entry name" value="RmlC-like_jellyroll"/>
</dbReference>
<dbReference type="InterPro" id="IPR009664">
    <property type="entry name" value="Ppnp"/>
</dbReference>
<comment type="catalytic activity">
    <reaction evidence="3">
        <text>thymidine + phosphate = 2-deoxy-alpha-D-ribose 1-phosphate + thymine</text>
        <dbReference type="Rhea" id="RHEA:16037"/>
        <dbReference type="ChEBI" id="CHEBI:17748"/>
        <dbReference type="ChEBI" id="CHEBI:17821"/>
        <dbReference type="ChEBI" id="CHEBI:43474"/>
        <dbReference type="ChEBI" id="CHEBI:57259"/>
        <dbReference type="EC" id="2.4.2.2"/>
    </reaction>
</comment>
<protein>
    <recommendedName>
        <fullName evidence="3">Pyrimidine/purine nucleoside phosphorylase</fullName>
        <ecNumber evidence="3">2.4.2.1</ecNumber>
        <ecNumber evidence="3">2.4.2.2</ecNumber>
    </recommendedName>
    <alternativeName>
        <fullName evidence="3">Adenosine phosphorylase</fullName>
    </alternativeName>
    <alternativeName>
        <fullName evidence="3">Cytidine phosphorylase</fullName>
    </alternativeName>
    <alternativeName>
        <fullName evidence="3">Guanosine phosphorylase</fullName>
    </alternativeName>
    <alternativeName>
        <fullName evidence="3">Inosine phosphorylase</fullName>
    </alternativeName>
    <alternativeName>
        <fullName evidence="3">Thymidine phosphorylase</fullName>
    </alternativeName>
    <alternativeName>
        <fullName evidence="3">Uridine phosphorylase</fullName>
    </alternativeName>
    <alternativeName>
        <fullName evidence="3">Xanthosine phosphorylase</fullName>
    </alternativeName>
</protein>
<gene>
    <name evidence="3" type="primary">ppnP</name>
    <name evidence="4" type="ORF">HELGO_WM42392</name>
</gene>
<comment type="catalytic activity">
    <reaction evidence="3">
        <text>guanosine + phosphate = alpha-D-ribose 1-phosphate + guanine</text>
        <dbReference type="Rhea" id="RHEA:13233"/>
        <dbReference type="ChEBI" id="CHEBI:16235"/>
        <dbReference type="ChEBI" id="CHEBI:16750"/>
        <dbReference type="ChEBI" id="CHEBI:43474"/>
        <dbReference type="ChEBI" id="CHEBI:57720"/>
        <dbReference type="EC" id="2.4.2.1"/>
    </reaction>
</comment>
<dbReference type="InterPro" id="IPR011051">
    <property type="entry name" value="RmlC_Cupin_sf"/>
</dbReference>
<dbReference type="AlphaFoldDB" id="A0A6S6TNI3"/>